<dbReference type="InterPro" id="IPR036047">
    <property type="entry name" value="F-box-like_dom_sf"/>
</dbReference>
<dbReference type="EMBL" id="KL142369">
    <property type="protein sequence ID" value="KDR82952.1"/>
    <property type="molecule type" value="Genomic_DNA"/>
</dbReference>
<dbReference type="Proteomes" id="UP000027222">
    <property type="component" value="Unassembled WGS sequence"/>
</dbReference>
<dbReference type="InterPro" id="IPR001810">
    <property type="entry name" value="F-box_dom"/>
</dbReference>
<dbReference type="PROSITE" id="PS50181">
    <property type="entry name" value="FBOX"/>
    <property type="match status" value="1"/>
</dbReference>
<gene>
    <name evidence="2" type="ORF">GALMADRAFT_263405</name>
</gene>
<accession>A0A067TKX2</accession>
<dbReference type="SMART" id="SM00256">
    <property type="entry name" value="FBOX"/>
    <property type="match status" value="1"/>
</dbReference>
<dbReference type="Gene3D" id="1.20.1280.50">
    <property type="match status" value="1"/>
</dbReference>
<keyword evidence="3" id="KW-1185">Reference proteome</keyword>
<feature type="domain" description="F-box" evidence="1">
    <location>
        <begin position="3"/>
        <end position="48"/>
    </location>
</feature>
<sequence length="560" mass="64297">MATYNPADLPTELLLKIFEHLEPQDILNVGILCRRLALISTPIYLARKGLPDPETFCRISPSSKGHSDEVTALTLNYSLVSMKQFTCIFTGESESRRLSRISDLTWNIRRVNKLLSRLASIGIVTLAFYPKESHSLRSNYMRDFMPAFFELLNTIFQKSCTSLQVLESHSLRLDEIYRFEFPETNTAAVWQGVRHFFAKYISFKSSEDRFLQGSGWRYRELSTGNPVPLSKPPILLQSRLTHVDLCSNFLLLPPFAPYIFGLLKCSPISSLTLSLLRSTPAVEFRHFIFPRIIDTVPRLEEIKFAHFYRDSLSVVVRNLSAFPRLRRVTFGPRFPHDSTLLPIIWPSRRHLLTHLKSFTGSLDQAVYLFTQPISCPNLKAINITYHLTRSRDPPFHDEPDQKALLTKISSLGNRLSEMNLKPVITMCHLSEGSFSGPPFLEDEFESLKELNGVTRLNIETPWFYHENDILASQISIALSFLRLFPRVKSFSLISHYLPPDPRKAEEHRSAILAAILMEHPGIVSSDIIYNPLKHRHNHWRNALDNLDRTKPSEPCICSDF</sequence>
<proteinExistence type="predicted"/>
<protein>
    <recommendedName>
        <fullName evidence="1">F-box domain-containing protein</fullName>
    </recommendedName>
</protein>
<dbReference type="Pfam" id="PF12937">
    <property type="entry name" value="F-box-like"/>
    <property type="match status" value="1"/>
</dbReference>
<name>A0A067TKX2_GALM3</name>
<dbReference type="AlphaFoldDB" id="A0A067TKX2"/>
<evidence type="ECO:0000259" key="1">
    <source>
        <dbReference type="PROSITE" id="PS50181"/>
    </source>
</evidence>
<organism evidence="2 3">
    <name type="scientific">Galerina marginata (strain CBS 339.88)</name>
    <dbReference type="NCBI Taxonomy" id="685588"/>
    <lineage>
        <taxon>Eukaryota</taxon>
        <taxon>Fungi</taxon>
        <taxon>Dikarya</taxon>
        <taxon>Basidiomycota</taxon>
        <taxon>Agaricomycotina</taxon>
        <taxon>Agaricomycetes</taxon>
        <taxon>Agaricomycetidae</taxon>
        <taxon>Agaricales</taxon>
        <taxon>Agaricineae</taxon>
        <taxon>Strophariaceae</taxon>
        <taxon>Galerina</taxon>
    </lineage>
</organism>
<dbReference type="SUPFAM" id="SSF81383">
    <property type="entry name" value="F-box domain"/>
    <property type="match status" value="1"/>
</dbReference>
<evidence type="ECO:0000313" key="3">
    <source>
        <dbReference type="Proteomes" id="UP000027222"/>
    </source>
</evidence>
<reference evidence="3" key="1">
    <citation type="journal article" date="2014" name="Proc. Natl. Acad. Sci. U.S.A.">
        <title>Extensive sampling of basidiomycete genomes demonstrates inadequacy of the white-rot/brown-rot paradigm for wood decay fungi.</title>
        <authorList>
            <person name="Riley R."/>
            <person name="Salamov A.A."/>
            <person name="Brown D.W."/>
            <person name="Nagy L.G."/>
            <person name="Floudas D."/>
            <person name="Held B.W."/>
            <person name="Levasseur A."/>
            <person name="Lombard V."/>
            <person name="Morin E."/>
            <person name="Otillar R."/>
            <person name="Lindquist E.A."/>
            <person name="Sun H."/>
            <person name="LaButti K.M."/>
            <person name="Schmutz J."/>
            <person name="Jabbour D."/>
            <person name="Luo H."/>
            <person name="Baker S.E."/>
            <person name="Pisabarro A.G."/>
            <person name="Walton J.D."/>
            <person name="Blanchette R.A."/>
            <person name="Henrissat B."/>
            <person name="Martin F."/>
            <person name="Cullen D."/>
            <person name="Hibbett D.S."/>
            <person name="Grigoriev I.V."/>
        </authorList>
    </citation>
    <scope>NUCLEOTIDE SEQUENCE [LARGE SCALE GENOMIC DNA]</scope>
    <source>
        <strain evidence="3">CBS 339.88</strain>
    </source>
</reference>
<evidence type="ECO:0000313" key="2">
    <source>
        <dbReference type="EMBL" id="KDR82952.1"/>
    </source>
</evidence>
<dbReference type="OrthoDB" id="3054030at2759"/>
<dbReference type="HOGENOM" id="CLU_466948_0_0_1"/>